<evidence type="ECO:0000256" key="1">
    <source>
        <dbReference type="SAM" id="Coils"/>
    </source>
</evidence>
<proteinExistence type="predicted"/>
<keyword evidence="1" id="KW-0175">Coiled coil</keyword>
<comment type="caution">
    <text evidence="2">The sequence shown here is derived from an EMBL/GenBank/DDBJ whole genome shotgun (WGS) entry which is preliminary data.</text>
</comment>
<gene>
    <name evidence="2" type="ORF">PPRIM_AZ9-3.1.T0770106</name>
</gene>
<protein>
    <submittedName>
        <fullName evidence="2">Uncharacterized protein</fullName>
    </submittedName>
</protein>
<dbReference type="EMBL" id="CAJJDM010000080">
    <property type="protein sequence ID" value="CAD8086806.1"/>
    <property type="molecule type" value="Genomic_DNA"/>
</dbReference>
<dbReference type="AlphaFoldDB" id="A0A8S1N998"/>
<feature type="coiled-coil region" evidence="1">
    <location>
        <begin position="140"/>
        <end position="189"/>
    </location>
</feature>
<evidence type="ECO:0000313" key="3">
    <source>
        <dbReference type="Proteomes" id="UP000688137"/>
    </source>
</evidence>
<dbReference type="OMA" id="NIDRGAW"/>
<dbReference type="Proteomes" id="UP000688137">
    <property type="component" value="Unassembled WGS sequence"/>
</dbReference>
<sequence>MARKILVDEWLKGDVKDVEFKKKTTGKKGQLLVELQKSYKGDSRFKLDEKFNDDLNVEKLNKKFKDLQQDLIEESSDEEQDLEKEIDENQLQIKSYQDEVYQQLQILAKLMPDDAAFISYQKKPDKKKYNLIVPKFDPNNIDQRLIKKNEEKKIEQAKKQIKTEIVKGVDKKTIKIEKANKLLQRVKEKQEIKLNIDRGAWKNIIQEEGSKGLFS</sequence>
<name>A0A8S1N998_PARPR</name>
<evidence type="ECO:0000313" key="2">
    <source>
        <dbReference type="EMBL" id="CAD8086806.1"/>
    </source>
</evidence>
<organism evidence="2 3">
    <name type="scientific">Paramecium primaurelia</name>
    <dbReference type="NCBI Taxonomy" id="5886"/>
    <lineage>
        <taxon>Eukaryota</taxon>
        <taxon>Sar</taxon>
        <taxon>Alveolata</taxon>
        <taxon>Ciliophora</taxon>
        <taxon>Intramacronucleata</taxon>
        <taxon>Oligohymenophorea</taxon>
        <taxon>Peniculida</taxon>
        <taxon>Parameciidae</taxon>
        <taxon>Paramecium</taxon>
    </lineage>
</organism>
<reference evidence="2" key="1">
    <citation type="submission" date="2021-01" db="EMBL/GenBank/DDBJ databases">
        <authorList>
            <consortium name="Genoscope - CEA"/>
            <person name="William W."/>
        </authorList>
    </citation>
    <scope>NUCLEOTIDE SEQUENCE</scope>
</reference>
<feature type="coiled-coil region" evidence="1">
    <location>
        <begin position="57"/>
        <end position="99"/>
    </location>
</feature>
<accession>A0A8S1N998</accession>
<keyword evidence="3" id="KW-1185">Reference proteome</keyword>